<feature type="region of interest" description="Disordered" evidence="1">
    <location>
        <begin position="58"/>
        <end position="107"/>
    </location>
</feature>
<dbReference type="AlphaFoldDB" id="A0A8H6NT90"/>
<evidence type="ECO:0000313" key="2">
    <source>
        <dbReference type="EMBL" id="KAF6842060.1"/>
    </source>
</evidence>
<name>A0A8H6NT90_9PEZI</name>
<accession>A0A8H6NT90</accession>
<gene>
    <name evidence="2" type="ORF">CPLU01_00153</name>
</gene>
<sequence length="145" mass="16477">MDIRWWREFERRSIERRGRQEVGDEVWWFVQPEIDQRREASAGLSIVRYCETRFCRAEQSRAGQGQARPIQTANARRAAPAGGQLNLQQLHQGRDQKPASTAPGALQCGAKRSVVDLVVQARPAQGRTEGTMPTPPNQTWTPVQW</sequence>
<feature type="compositionally biased region" description="Low complexity" evidence="1">
    <location>
        <begin position="82"/>
        <end position="91"/>
    </location>
</feature>
<comment type="caution">
    <text evidence="2">The sequence shown here is derived from an EMBL/GenBank/DDBJ whole genome shotgun (WGS) entry which is preliminary data.</text>
</comment>
<feature type="region of interest" description="Disordered" evidence="1">
    <location>
        <begin position="123"/>
        <end position="145"/>
    </location>
</feature>
<reference evidence="2" key="1">
    <citation type="journal article" date="2020" name="Phytopathology">
        <title>Genome Sequence Resources of Colletotrichum truncatum, C. plurivorum, C. musicola, and C. sojae: Four Species Pathogenic to Soybean (Glycine max).</title>
        <authorList>
            <person name="Rogerio F."/>
            <person name="Boufleur T.R."/>
            <person name="Ciampi-Guillardi M."/>
            <person name="Sukno S.A."/>
            <person name="Thon M.R."/>
            <person name="Massola Junior N.S."/>
            <person name="Baroncelli R."/>
        </authorList>
    </citation>
    <scope>NUCLEOTIDE SEQUENCE</scope>
    <source>
        <strain evidence="2">LFN00145</strain>
    </source>
</reference>
<evidence type="ECO:0000313" key="3">
    <source>
        <dbReference type="Proteomes" id="UP000654918"/>
    </source>
</evidence>
<proteinExistence type="predicted"/>
<dbReference type="EMBL" id="WIGO01000001">
    <property type="protein sequence ID" value="KAF6842060.1"/>
    <property type="molecule type" value="Genomic_DNA"/>
</dbReference>
<evidence type="ECO:0000256" key="1">
    <source>
        <dbReference type="SAM" id="MobiDB-lite"/>
    </source>
</evidence>
<organism evidence="2 3">
    <name type="scientific">Colletotrichum plurivorum</name>
    <dbReference type="NCBI Taxonomy" id="2175906"/>
    <lineage>
        <taxon>Eukaryota</taxon>
        <taxon>Fungi</taxon>
        <taxon>Dikarya</taxon>
        <taxon>Ascomycota</taxon>
        <taxon>Pezizomycotina</taxon>
        <taxon>Sordariomycetes</taxon>
        <taxon>Hypocreomycetidae</taxon>
        <taxon>Glomerellales</taxon>
        <taxon>Glomerellaceae</taxon>
        <taxon>Colletotrichum</taxon>
        <taxon>Colletotrichum orchidearum species complex</taxon>
    </lineage>
</organism>
<dbReference type="Proteomes" id="UP000654918">
    <property type="component" value="Unassembled WGS sequence"/>
</dbReference>
<keyword evidence="3" id="KW-1185">Reference proteome</keyword>
<protein>
    <submittedName>
        <fullName evidence="2">Uncharacterized protein</fullName>
    </submittedName>
</protein>